<keyword evidence="3" id="KW-1185">Reference proteome</keyword>
<feature type="compositionally biased region" description="Basic and acidic residues" evidence="1">
    <location>
        <begin position="203"/>
        <end position="217"/>
    </location>
</feature>
<feature type="region of interest" description="Disordered" evidence="1">
    <location>
        <begin position="96"/>
        <end position="254"/>
    </location>
</feature>
<name>M2U2M7_COCH5</name>
<feature type="compositionally biased region" description="Polar residues" evidence="1">
    <location>
        <begin position="39"/>
        <end position="54"/>
    </location>
</feature>
<organism evidence="2 3">
    <name type="scientific">Cochliobolus heterostrophus (strain C5 / ATCC 48332 / race O)</name>
    <name type="common">Southern corn leaf blight fungus</name>
    <name type="synonym">Bipolaris maydis</name>
    <dbReference type="NCBI Taxonomy" id="701091"/>
    <lineage>
        <taxon>Eukaryota</taxon>
        <taxon>Fungi</taxon>
        <taxon>Dikarya</taxon>
        <taxon>Ascomycota</taxon>
        <taxon>Pezizomycotina</taxon>
        <taxon>Dothideomycetes</taxon>
        <taxon>Pleosporomycetidae</taxon>
        <taxon>Pleosporales</taxon>
        <taxon>Pleosporineae</taxon>
        <taxon>Pleosporaceae</taxon>
        <taxon>Bipolaris</taxon>
    </lineage>
</organism>
<proteinExistence type="predicted"/>
<dbReference type="HOGENOM" id="CLU_1019444_0_0_1"/>
<feature type="compositionally biased region" description="Basic and acidic residues" evidence="1">
    <location>
        <begin position="162"/>
        <end position="171"/>
    </location>
</feature>
<protein>
    <submittedName>
        <fullName evidence="2">Uncharacterized protein</fullName>
    </submittedName>
</protein>
<dbReference type="AlphaFoldDB" id="M2U2M7"/>
<sequence length="273" mass="28983">MVNSTPTSAQRPPPSSSSSSSQEPVLESAQRPPPKFLYSASSRQTTPAPSSNTDDPFEQPPPTSAQRPPPSETWSSIPGPTSHHTAHLLLAFSSLSSPDSSDIVPDPVSSQVLSVKPNQAVGNSESSLLPSEQHASSPSSTSTQSNYGSSFSISTSLLEAANNHDDSRDDQDISQLQSYNSSGPSEHQSVPEEQEIPSTGDVQSREEFKARWERCSGAEEEEDYRCVLLPAEPSPSEYIPTSSSSRSNCSDNEDVVPTALLTDSIASGSSESS</sequence>
<feature type="compositionally biased region" description="Low complexity" evidence="1">
    <location>
        <begin position="131"/>
        <end position="152"/>
    </location>
</feature>
<evidence type="ECO:0000256" key="1">
    <source>
        <dbReference type="SAM" id="MobiDB-lite"/>
    </source>
</evidence>
<feature type="compositionally biased region" description="Polar residues" evidence="1">
    <location>
        <begin position="116"/>
        <end position="130"/>
    </location>
</feature>
<feature type="compositionally biased region" description="Low complexity" evidence="1">
    <location>
        <begin position="1"/>
        <end position="29"/>
    </location>
</feature>
<accession>M2U2M7</accession>
<feature type="compositionally biased region" description="Polar residues" evidence="1">
    <location>
        <begin position="72"/>
        <end position="83"/>
    </location>
</feature>
<evidence type="ECO:0000313" key="2">
    <source>
        <dbReference type="EMBL" id="EMD88276.1"/>
    </source>
</evidence>
<feature type="compositionally biased region" description="Low complexity" evidence="1">
    <location>
        <begin position="234"/>
        <end position="250"/>
    </location>
</feature>
<dbReference type="EMBL" id="KB445581">
    <property type="protein sequence ID" value="EMD88276.1"/>
    <property type="molecule type" value="Genomic_DNA"/>
</dbReference>
<gene>
    <name evidence="2" type="ORF">COCHEDRAFT_1033592</name>
</gene>
<feature type="compositionally biased region" description="Low complexity" evidence="1">
    <location>
        <begin position="96"/>
        <end position="112"/>
    </location>
</feature>
<feature type="compositionally biased region" description="Polar residues" evidence="1">
    <location>
        <begin position="173"/>
        <end position="188"/>
    </location>
</feature>
<feature type="compositionally biased region" description="Pro residues" evidence="1">
    <location>
        <begin position="58"/>
        <end position="71"/>
    </location>
</feature>
<evidence type="ECO:0000313" key="3">
    <source>
        <dbReference type="Proteomes" id="UP000016936"/>
    </source>
</evidence>
<reference evidence="2 3" key="1">
    <citation type="journal article" date="2012" name="PLoS Pathog.">
        <title>Diverse lifestyles and strategies of plant pathogenesis encoded in the genomes of eighteen Dothideomycetes fungi.</title>
        <authorList>
            <person name="Ohm R.A."/>
            <person name="Feau N."/>
            <person name="Henrissat B."/>
            <person name="Schoch C.L."/>
            <person name="Horwitz B.A."/>
            <person name="Barry K.W."/>
            <person name="Condon B.J."/>
            <person name="Copeland A.C."/>
            <person name="Dhillon B."/>
            <person name="Glaser F."/>
            <person name="Hesse C.N."/>
            <person name="Kosti I."/>
            <person name="LaButti K."/>
            <person name="Lindquist E.A."/>
            <person name="Lucas S."/>
            <person name="Salamov A.A."/>
            <person name="Bradshaw R.E."/>
            <person name="Ciuffetti L."/>
            <person name="Hamelin R.C."/>
            <person name="Kema G.H.J."/>
            <person name="Lawrence C."/>
            <person name="Scott J.A."/>
            <person name="Spatafora J.W."/>
            <person name="Turgeon B.G."/>
            <person name="de Wit P.J.G.M."/>
            <person name="Zhong S."/>
            <person name="Goodwin S.B."/>
            <person name="Grigoriev I.V."/>
        </authorList>
    </citation>
    <scope>NUCLEOTIDE SEQUENCE [LARGE SCALE GENOMIC DNA]</scope>
    <source>
        <strain evidence="3">C5 / ATCC 48332 / race O</strain>
    </source>
</reference>
<feature type="region of interest" description="Disordered" evidence="1">
    <location>
        <begin position="1"/>
        <end position="83"/>
    </location>
</feature>
<dbReference type="Proteomes" id="UP000016936">
    <property type="component" value="Unassembled WGS sequence"/>
</dbReference>
<reference evidence="3" key="2">
    <citation type="journal article" date="2013" name="PLoS Genet.">
        <title>Comparative genome structure, secondary metabolite, and effector coding capacity across Cochliobolus pathogens.</title>
        <authorList>
            <person name="Condon B.J."/>
            <person name="Leng Y."/>
            <person name="Wu D."/>
            <person name="Bushley K.E."/>
            <person name="Ohm R.A."/>
            <person name="Otillar R."/>
            <person name="Martin J."/>
            <person name="Schackwitz W."/>
            <person name="Grimwood J."/>
            <person name="MohdZainudin N."/>
            <person name="Xue C."/>
            <person name="Wang R."/>
            <person name="Manning V.A."/>
            <person name="Dhillon B."/>
            <person name="Tu Z.J."/>
            <person name="Steffenson B.J."/>
            <person name="Salamov A."/>
            <person name="Sun H."/>
            <person name="Lowry S."/>
            <person name="LaButti K."/>
            <person name="Han J."/>
            <person name="Copeland A."/>
            <person name="Lindquist E."/>
            <person name="Barry K."/>
            <person name="Schmutz J."/>
            <person name="Baker S.E."/>
            <person name="Ciuffetti L.M."/>
            <person name="Grigoriev I.V."/>
            <person name="Zhong S."/>
            <person name="Turgeon B.G."/>
        </authorList>
    </citation>
    <scope>NUCLEOTIDE SEQUENCE [LARGE SCALE GENOMIC DNA]</scope>
    <source>
        <strain evidence="3">C5 / ATCC 48332 / race O</strain>
    </source>
</reference>